<sequence length="335" mass="37249">MASTHPVASSSPTSLATSRAATSSWGHWLKRLGLVAAGVTAGYLAASVVIAIPLSILLVSPRPKRRRHLESMRLRDYLWARRIPYRETQFTSYDGTKLTGWFLDRGWWRPTVVGLHGVTGNRTSLIRFGVILYDAGFNVFLFDGRAHGHSGGRFVTYGYHEVRDVSAALDHISKKFRLRDQHFGLVGISMGAAIALQTAARDPRIAAVWAESPFSSLQKISREYVADVLRMPSTAVVPTTWVAELIANYRGNFSVSDVNPLAIAGKITCPVQLVHGLADDFVRPHHSQAIFEALVNAKEKDLWLVEGATHGRCYRAAVEEHQVRLPDFFRRHLGR</sequence>
<dbReference type="KEGG" id="ctm:Cabther_A0428"/>
<keyword evidence="3" id="KW-0378">Hydrolase</keyword>
<organism evidence="3 4">
    <name type="scientific">Chloracidobacterium thermophilum (strain B)</name>
    <dbReference type="NCBI Taxonomy" id="981222"/>
    <lineage>
        <taxon>Bacteria</taxon>
        <taxon>Pseudomonadati</taxon>
        <taxon>Acidobacteriota</taxon>
        <taxon>Terriglobia</taxon>
        <taxon>Terriglobales</taxon>
        <taxon>Acidobacteriaceae</taxon>
        <taxon>Chloracidobacterium</taxon>
    </lineage>
</organism>
<feature type="transmembrane region" description="Helical" evidence="1">
    <location>
        <begin position="32"/>
        <end position="59"/>
    </location>
</feature>
<reference evidence="3 4" key="1">
    <citation type="journal article" date="2012" name="Environ. Microbiol.">
        <title>Complete genome of Candidatus Chloracidobacterium thermophilum, a chlorophyll-based photoheterotroph belonging to the phylum Acidobacteria.</title>
        <authorList>
            <person name="Garcia Costas A.M."/>
            <person name="Liu Z."/>
            <person name="Tomsho L.P."/>
            <person name="Schuster S.C."/>
            <person name="Ward D.M."/>
            <person name="Bryant D.A."/>
        </authorList>
    </citation>
    <scope>NUCLEOTIDE SEQUENCE [LARGE SCALE GENOMIC DNA]</scope>
    <source>
        <strain evidence="3 4">B</strain>
    </source>
</reference>
<dbReference type="InterPro" id="IPR052920">
    <property type="entry name" value="DNA-binding_regulatory"/>
</dbReference>
<dbReference type="EMBL" id="CP002514">
    <property type="protein sequence ID" value="AEP11189.1"/>
    <property type="molecule type" value="Genomic_DNA"/>
</dbReference>
<dbReference type="HOGENOM" id="CLU_029375_6_2_0"/>
<keyword evidence="1" id="KW-1133">Transmembrane helix</keyword>
<evidence type="ECO:0000259" key="2">
    <source>
        <dbReference type="Pfam" id="PF00326"/>
    </source>
</evidence>
<proteinExistence type="predicted"/>
<dbReference type="OrthoDB" id="9776685at2"/>
<dbReference type="PANTHER" id="PTHR43358">
    <property type="entry name" value="ALPHA/BETA-HYDROLASE"/>
    <property type="match status" value="1"/>
</dbReference>
<dbReference type="STRING" id="981222.Cabther_A0428"/>
<evidence type="ECO:0000313" key="3">
    <source>
        <dbReference type="EMBL" id="AEP11189.1"/>
    </source>
</evidence>
<dbReference type="Pfam" id="PF00326">
    <property type="entry name" value="Peptidase_S9"/>
    <property type="match status" value="1"/>
</dbReference>
<dbReference type="Proteomes" id="UP000006791">
    <property type="component" value="Chromosome 1"/>
</dbReference>
<dbReference type="InterPro" id="IPR001375">
    <property type="entry name" value="Peptidase_S9_cat"/>
</dbReference>
<accession>G2LGS8</accession>
<dbReference type="SUPFAM" id="SSF53474">
    <property type="entry name" value="alpha/beta-Hydrolases"/>
    <property type="match status" value="1"/>
</dbReference>
<keyword evidence="1" id="KW-0812">Transmembrane</keyword>
<dbReference type="AlphaFoldDB" id="G2LGS8"/>
<feature type="domain" description="Peptidase S9 prolyl oligopeptidase catalytic" evidence="2">
    <location>
        <begin position="132"/>
        <end position="334"/>
    </location>
</feature>
<name>G2LGS8_CHLTF</name>
<evidence type="ECO:0000256" key="1">
    <source>
        <dbReference type="SAM" id="Phobius"/>
    </source>
</evidence>
<keyword evidence="4" id="KW-1185">Reference proteome</keyword>
<keyword evidence="1" id="KW-0472">Membrane</keyword>
<dbReference type="Gene3D" id="3.40.50.1820">
    <property type="entry name" value="alpha/beta hydrolase"/>
    <property type="match status" value="1"/>
</dbReference>
<dbReference type="PANTHER" id="PTHR43358:SF4">
    <property type="entry name" value="ALPHA_BETA HYDROLASE FOLD-1 DOMAIN-CONTAINING PROTEIN"/>
    <property type="match status" value="1"/>
</dbReference>
<protein>
    <submittedName>
        <fullName evidence="3">Alpha/beta hydrolase fold protein</fullName>
    </submittedName>
</protein>
<evidence type="ECO:0000313" key="4">
    <source>
        <dbReference type="Proteomes" id="UP000006791"/>
    </source>
</evidence>
<dbReference type="RefSeq" id="WP_014098927.1">
    <property type="nucleotide sequence ID" value="NC_016024.1"/>
</dbReference>
<gene>
    <name evidence="3" type="ordered locus">Cabther_A0428</name>
</gene>
<dbReference type="InterPro" id="IPR029058">
    <property type="entry name" value="AB_hydrolase_fold"/>
</dbReference>
<dbReference type="GO" id="GO:0016787">
    <property type="term" value="F:hydrolase activity"/>
    <property type="evidence" value="ECO:0007669"/>
    <property type="project" value="UniProtKB-KW"/>
</dbReference>